<dbReference type="Proteomes" id="UP001607151">
    <property type="component" value="Unassembled WGS sequence"/>
</dbReference>
<feature type="chain" id="PRO_5047149275" evidence="11">
    <location>
        <begin position="24"/>
        <end position="326"/>
    </location>
</feature>
<dbReference type="PRINTS" id="PR01021">
    <property type="entry name" value="OMPADOMAIN"/>
</dbReference>
<protein>
    <submittedName>
        <fullName evidence="13">OmpA family protein</fullName>
    </submittedName>
</protein>
<evidence type="ECO:0000256" key="9">
    <source>
        <dbReference type="ARBA" id="ARBA00023237"/>
    </source>
</evidence>
<feature type="domain" description="OmpA-like" evidence="12">
    <location>
        <begin position="205"/>
        <end position="324"/>
    </location>
</feature>
<proteinExistence type="inferred from homology"/>
<organism evidence="13 14">
    <name type="scientific">Vibrio rumoiensis</name>
    <dbReference type="NCBI Taxonomy" id="76258"/>
    <lineage>
        <taxon>Bacteria</taxon>
        <taxon>Pseudomonadati</taxon>
        <taxon>Pseudomonadota</taxon>
        <taxon>Gammaproteobacteria</taxon>
        <taxon>Vibrionales</taxon>
        <taxon>Vibrionaceae</taxon>
        <taxon>Vibrio</taxon>
    </lineage>
</organism>
<comment type="similarity">
    <text evidence="2">Belongs to the outer membrane OOP (TC 1.B.6) superfamily. OmpA family.</text>
</comment>
<dbReference type="InterPro" id="IPR006665">
    <property type="entry name" value="OmpA-like"/>
</dbReference>
<dbReference type="SUPFAM" id="SSF103088">
    <property type="entry name" value="OmpA-like"/>
    <property type="match status" value="1"/>
</dbReference>
<keyword evidence="11" id="KW-0732">Signal</keyword>
<reference evidence="13 14" key="1">
    <citation type="submission" date="2024-10" db="EMBL/GenBank/DDBJ databases">
        <authorList>
            <person name="Yibar A."/>
            <person name="Saticioglu I.B."/>
            <person name="Duman M."/>
            <person name="Ajmi N."/>
            <person name="Gurler F."/>
            <person name="Ay H."/>
            <person name="Onuk E."/>
            <person name="Guler S."/>
            <person name="Romalde J.L."/>
        </authorList>
    </citation>
    <scope>NUCLEOTIDE SEQUENCE [LARGE SCALE GENOMIC DNA]</scope>
    <source>
        <strain evidence="13 14">14-MA-B</strain>
    </source>
</reference>
<dbReference type="Gene3D" id="3.30.1330.60">
    <property type="entry name" value="OmpA-like domain"/>
    <property type="match status" value="1"/>
</dbReference>
<feature type="signal peptide" evidence="11">
    <location>
        <begin position="1"/>
        <end position="23"/>
    </location>
</feature>
<evidence type="ECO:0000259" key="12">
    <source>
        <dbReference type="PROSITE" id="PS51123"/>
    </source>
</evidence>
<evidence type="ECO:0000256" key="10">
    <source>
        <dbReference type="PROSITE-ProRule" id="PRU00473"/>
    </source>
</evidence>
<keyword evidence="8 10" id="KW-0472">Membrane</keyword>
<comment type="caution">
    <text evidence="13">The sequence shown here is derived from an EMBL/GenBank/DDBJ whole genome shotgun (WGS) entry which is preliminary data.</text>
</comment>
<evidence type="ECO:0000256" key="6">
    <source>
        <dbReference type="ARBA" id="ARBA00023065"/>
    </source>
</evidence>
<evidence type="ECO:0000256" key="7">
    <source>
        <dbReference type="ARBA" id="ARBA00023114"/>
    </source>
</evidence>
<keyword evidence="6" id="KW-0406">Ion transport</keyword>
<evidence type="ECO:0000256" key="3">
    <source>
        <dbReference type="ARBA" id="ARBA00022448"/>
    </source>
</evidence>
<keyword evidence="7" id="KW-0626">Porin</keyword>
<evidence type="ECO:0000256" key="2">
    <source>
        <dbReference type="ARBA" id="ARBA00005710"/>
    </source>
</evidence>
<name>A0ABW7IVC2_9VIBR</name>
<keyword evidence="4" id="KW-1134">Transmembrane beta strand</keyword>
<dbReference type="SUPFAM" id="SSF56925">
    <property type="entry name" value="OMPA-like"/>
    <property type="match status" value="1"/>
</dbReference>
<keyword evidence="14" id="KW-1185">Reference proteome</keyword>
<evidence type="ECO:0000313" key="14">
    <source>
        <dbReference type="Proteomes" id="UP001607151"/>
    </source>
</evidence>
<dbReference type="InterPro" id="IPR011250">
    <property type="entry name" value="OMP/PagP_B-barrel"/>
</dbReference>
<evidence type="ECO:0000256" key="11">
    <source>
        <dbReference type="SAM" id="SignalP"/>
    </source>
</evidence>
<evidence type="ECO:0000256" key="1">
    <source>
        <dbReference type="ARBA" id="ARBA00004571"/>
    </source>
</evidence>
<dbReference type="InterPro" id="IPR000498">
    <property type="entry name" value="OmpA-like_TM_dom"/>
</dbReference>
<evidence type="ECO:0000256" key="5">
    <source>
        <dbReference type="ARBA" id="ARBA00022692"/>
    </source>
</evidence>
<keyword evidence="9" id="KW-0998">Cell outer membrane</keyword>
<comment type="subcellular location">
    <subcellularLocation>
        <location evidence="1">Cell outer membrane</location>
        <topology evidence="1">Multi-pass membrane protein</topology>
    </subcellularLocation>
</comment>
<evidence type="ECO:0000313" key="13">
    <source>
        <dbReference type="EMBL" id="MFH0265617.1"/>
    </source>
</evidence>
<keyword evidence="5" id="KW-0812">Transmembrane</keyword>
<sequence length="326" mass="37315">MMFFKKAAILSVLLCSLSFESFSQDQVDIYPHLYVGTNVGYQFESDIKIKSGDYYNKNSTYEFFVGSQFSKELSLDFGYEYHYSNDDNELSFLQSSLRYDWYFTNDWSVYFKGGIAYWMEGAYQKNTNTQASGFSPVGSLGVNYRLSPNVNIQVGYKFINNVGDSSLSNYDSNVIFLGATYHFKGEKVDFLSAVEALPFVDIKKEKVFKATDPVIISFDSESSTFEGDKEMNYLLERFVNVLIKYPQAKGRITGYTDSSGSSEYNQRLSLKRAQSVAQYLYKYGVSADQLIIEGAGEFQPIASNKTDEGRKKNRRVELNIRQFKYD</sequence>
<evidence type="ECO:0000256" key="8">
    <source>
        <dbReference type="ARBA" id="ARBA00023136"/>
    </source>
</evidence>
<dbReference type="InterPro" id="IPR006664">
    <property type="entry name" value="OMP_bac"/>
</dbReference>
<dbReference type="Gene3D" id="2.40.160.20">
    <property type="match status" value="1"/>
</dbReference>
<dbReference type="EMBL" id="JBIHSN010000002">
    <property type="protein sequence ID" value="MFH0265617.1"/>
    <property type="molecule type" value="Genomic_DNA"/>
</dbReference>
<dbReference type="Pfam" id="PF01389">
    <property type="entry name" value="OmpA_membrane"/>
    <property type="match status" value="1"/>
</dbReference>
<dbReference type="InterPro" id="IPR036737">
    <property type="entry name" value="OmpA-like_sf"/>
</dbReference>
<dbReference type="PANTHER" id="PTHR30329">
    <property type="entry name" value="STATOR ELEMENT OF FLAGELLAR MOTOR COMPLEX"/>
    <property type="match status" value="1"/>
</dbReference>
<dbReference type="PROSITE" id="PS51123">
    <property type="entry name" value="OMPA_2"/>
    <property type="match status" value="1"/>
</dbReference>
<dbReference type="PANTHER" id="PTHR30329:SF21">
    <property type="entry name" value="LIPOPROTEIN YIAD-RELATED"/>
    <property type="match status" value="1"/>
</dbReference>
<accession>A0ABW7IVC2</accession>
<dbReference type="RefSeq" id="WP_394607743.1">
    <property type="nucleotide sequence ID" value="NZ_JBIHSN010000002.1"/>
</dbReference>
<evidence type="ECO:0000256" key="4">
    <source>
        <dbReference type="ARBA" id="ARBA00022452"/>
    </source>
</evidence>
<dbReference type="Pfam" id="PF00691">
    <property type="entry name" value="OmpA"/>
    <property type="match status" value="1"/>
</dbReference>
<dbReference type="InterPro" id="IPR050330">
    <property type="entry name" value="Bact_OuterMem_StrucFunc"/>
</dbReference>
<keyword evidence="3" id="KW-0813">Transport</keyword>
<gene>
    <name evidence="13" type="ORF">ACGRQ9_08960</name>
</gene>
<dbReference type="CDD" id="cd07185">
    <property type="entry name" value="OmpA_C-like"/>
    <property type="match status" value="1"/>
</dbReference>